<dbReference type="Gene3D" id="2.130.10.10">
    <property type="entry name" value="YVTN repeat-like/Quinoprotein amine dehydrogenase"/>
    <property type="match status" value="1"/>
</dbReference>
<proteinExistence type="predicted"/>
<evidence type="ECO:0000313" key="1">
    <source>
        <dbReference type="EMBL" id="GAA3595365.1"/>
    </source>
</evidence>
<dbReference type="InterPro" id="IPR011047">
    <property type="entry name" value="Quinoprotein_ADH-like_sf"/>
</dbReference>
<protein>
    <recommendedName>
        <fullName evidence="3">PQQ-binding-like beta-propeller repeat protein</fullName>
    </recommendedName>
</protein>
<dbReference type="InterPro" id="IPR015943">
    <property type="entry name" value="WD40/YVTN_repeat-like_dom_sf"/>
</dbReference>
<comment type="caution">
    <text evidence="1">The sequence shown here is derived from an EMBL/GenBank/DDBJ whole genome shotgun (WGS) entry which is preliminary data.</text>
</comment>
<keyword evidence="2" id="KW-1185">Reference proteome</keyword>
<dbReference type="Proteomes" id="UP001500630">
    <property type="component" value="Unassembled WGS sequence"/>
</dbReference>
<dbReference type="SUPFAM" id="SSF50998">
    <property type="entry name" value="Quinoprotein alcohol dehydrogenase-like"/>
    <property type="match status" value="1"/>
</dbReference>
<name>A0ABP6Z1Y6_9ACTN</name>
<organism evidence="1 2">
    <name type="scientific">Nonomuraea rosea</name>
    <dbReference type="NCBI Taxonomy" id="638574"/>
    <lineage>
        <taxon>Bacteria</taxon>
        <taxon>Bacillati</taxon>
        <taxon>Actinomycetota</taxon>
        <taxon>Actinomycetes</taxon>
        <taxon>Streptosporangiales</taxon>
        <taxon>Streptosporangiaceae</taxon>
        <taxon>Nonomuraea</taxon>
    </lineage>
</organism>
<accession>A0ABP6Z1Y6</accession>
<gene>
    <name evidence="1" type="ORF">GCM10022419_093320</name>
</gene>
<evidence type="ECO:0000313" key="2">
    <source>
        <dbReference type="Proteomes" id="UP001500630"/>
    </source>
</evidence>
<reference evidence="2" key="1">
    <citation type="journal article" date="2019" name="Int. J. Syst. Evol. Microbiol.">
        <title>The Global Catalogue of Microorganisms (GCM) 10K type strain sequencing project: providing services to taxonomists for standard genome sequencing and annotation.</title>
        <authorList>
            <consortium name="The Broad Institute Genomics Platform"/>
            <consortium name="The Broad Institute Genome Sequencing Center for Infectious Disease"/>
            <person name="Wu L."/>
            <person name="Ma J."/>
        </authorList>
    </citation>
    <scope>NUCLEOTIDE SEQUENCE [LARGE SCALE GENOMIC DNA]</scope>
    <source>
        <strain evidence="2">JCM 17326</strain>
    </source>
</reference>
<dbReference type="EMBL" id="BAABDQ010000030">
    <property type="protein sequence ID" value="GAA3595365.1"/>
    <property type="molecule type" value="Genomic_DNA"/>
</dbReference>
<evidence type="ECO:0008006" key="3">
    <source>
        <dbReference type="Google" id="ProtNLM"/>
    </source>
</evidence>
<dbReference type="RefSeq" id="WP_345572435.1">
    <property type="nucleotide sequence ID" value="NZ_BAABDQ010000030.1"/>
</dbReference>
<sequence length="132" mass="13752">MPGVPRELWRFKGGGVLRPPTLRDGLLVTVDAGGTAYGLDTANGMLSELRPLGAPAAADGLVYVIFQDLGEPSFPGDRPQAVLHAVGTATGAAVWSRPLDHDQYTEEVNPVLPGDGVLYVRTADCSIVALGA</sequence>